<keyword evidence="11" id="KW-0254">Endocytosis</keyword>
<comment type="subunit">
    <text evidence="36">Identified in the spliceosome C complex. Interacts with PPIA/CYPA.</text>
</comment>
<keyword evidence="21" id="KW-0256">Endoplasmic reticulum</keyword>
<comment type="catalytic activity">
    <reaction evidence="1">
        <text>S-ubiquitinyl-[E2 ubiquitin-conjugating enzyme]-L-cysteine + [acceptor protein]-L-lysine = [E2 ubiquitin-conjugating enzyme]-L-cysteine + N(6)-ubiquitinyl-[acceptor protein]-L-lysine.</text>
        <dbReference type="EC" id="2.3.2.27"/>
    </reaction>
</comment>
<evidence type="ECO:0000256" key="28">
    <source>
        <dbReference type="ARBA" id="ARBA00023187"/>
    </source>
</evidence>
<keyword evidence="27 40" id="KW-0472">Membrane</keyword>
<dbReference type="SUPFAM" id="SSF57850">
    <property type="entry name" value="RING/U-box"/>
    <property type="match status" value="1"/>
</dbReference>
<evidence type="ECO:0000256" key="30">
    <source>
        <dbReference type="ARBA" id="ARBA00023242"/>
    </source>
</evidence>
<dbReference type="GO" id="GO:0010008">
    <property type="term" value="C:endosome membrane"/>
    <property type="evidence" value="ECO:0007669"/>
    <property type="project" value="UniProtKB-SubCell"/>
</dbReference>
<evidence type="ECO:0000256" key="16">
    <source>
        <dbReference type="ARBA" id="ARBA00022728"/>
    </source>
</evidence>
<dbReference type="CDD" id="cd16808">
    <property type="entry name" value="RING_CH-C4HC3_MARCH2"/>
    <property type="match status" value="1"/>
</dbReference>
<keyword evidence="10" id="KW-0597">Phosphoprotein</keyword>
<evidence type="ECO:0000256" key="22">
    <source>
        <dbReference type="ARBA" id="ARBA00022833"/>
    </source>
</evidence>
<evidence type="ECO:0000256" key="23">
    <source>
        <dbReference type="ARBA" id="ARBA00022843"/>
    </source>
</evidence>
<evidence type="ECO:0000256" key="6">
    <source>
        <dbReference type="ARBA" id="ARBA00004906"/>
    </source>
</evidence>
<feature type="compositionally biased region" description="Low complexity" evidence="39">
    <location>
        <begin position="301"/>
        <end position="315"/>
    </location>
</feature>
<dbReference type="GO" id="GO:0061630">
    <property type="term" value="F:ubiquitin protein ligase activity"/>
    <property type="evidence" value="ECO:0007669"/>
    <property type="project" value="UniProtKB-EC"/>
</dbReference>
<dbReference type="GO" id="GO:0005681">
    <property type="term" value="C:spliceosomal complex"/>
    <property type="evidence" value="ECO:0007669"/>
    <property type="project" value="UniProtKB-KW"/>
</dbReference>
<keyword evidence="13" id="KW-0808">Transferase</keyword>
<keyword evidence="14 40" id="KW-0812">Transmembrane</keyword>
<evidence type="ECO:0000256" key="29">
    <source>
        <dbReference type="ARBA" id="ARBA00023228"/>
    </source>
</evidence>
<feature type="compositionally biased region" description="Basic and acidic residues" evidence="39">
    <location>
        <begin position="459"/>
        <end position="473"/>
    </location>
</feature>
<evidence type="ECO:0000256" key="5">
    <source>
        <dbReference type="ARBA" id="ARBA00004477"/>
    </source>
</evidence>
<accession>A0AAW1C4U3</accession>
<dbReference type="GO" id="GO:0006897">
    <property type="term" value="P:endocytosis"/>
    <property type="evidence" value="ECO:0007669"/>
    <property type="project" value="UniProtKB-KW"/>
</dbReference>
<evidence type="ECO:0000256" key="7">
    <source>
        <dbReference type="ARBA" id="ARBA00012483"/>
    </source>
</evidence>
<dbReference type="PANTHER" id="PTHR46065:SF4">
    <property type="entry name" value="E3 UBIQUITIN-PROTEIN LIGASE MARCHF2"/>
    <property type="match status" value="1"/>
</dbReference>
<evidence type="ECO:0000256" key="9">
    <source>
        <dbReference type="ARBA" id="ARBA00022499"/>
    </source>
</evidence>
<proteinExistence type="predicted"/>
<keyword evidence="29" id="KW-0458">Lysosome</keyword>
<dbReference type="FunFam" id="3.30.40.10:FF:000119">
    <property type="entry name" value="E3 ubiquitin-protein ligase MARCH2"/>
    <property type="match status" value="1"/>
</dbReference>
<evidence type="ECO:0000256" key="39">
    <source>
        <dbReference type="SAM" id="MobiDB-lite"/>
    </source>
</evidence>
<keyword evidence="24 38" id="KW-0694">RNA-binding</keyword>
<sequence>MTTGDCCHLPGSLCDCPGSATLSKSVDDSDLGRPQYVTQVTAKDGRLLSTVIKALSPQSDGPICRICHEGGSWEGLLSPCNCTGTLGTVHKSCLEKWLSSSNTSYCELCHTEFVVERRPRPLSEWLRHPGPRNEKRTLFCDMACFLFITPLAAISGWLCLRGAQDHMQFNSHLEAIGLIALTIALFTIYVLWTLVSFRYHCQLYSEWRRTNQKVRLMIPDARNPSPAPHSLLSAKLLKKKADETTVAGREEEEKGERTRRRTCPNLRPSRKEAGRPGHRSSPPSPSRHRETADSPGRVQWPGDAARRGAPFGPAPSSEAHWGEGYPSPLTRDPGCQEAGGGLDRPPFSGPGVQPGQQALFRDMDGPRAKTQTSVPPVTAPTTTDSLGPFYIFCTMRSSSCRGSSFEEKKEMAAVVSGTVSAAGLESGPKMAETGVVPGGGLGSGGAANAAGNGIVDGGPKSEGDWPGQSEKRKEKNAKRGGGSRFEPYPSPSSKRYRAFITNIPFDVKWQYLKDLVKEKVGEVTYVELLMDAEGKSRGCAVVEFKMEESMKKAVEVLNKHSLSGRPLKVKEDPDGEHVRRAVQKAMAASGSGMGISPGGPGMINIPPSILNNPNIPNEIIHALQAGRLGSTVFVANLDYKVGWKKLKEVFGMAGVVVRADILEDKDGKSRGIGTVTFEQAIEAVQAISMFNGQLLFDRPMHVKMDERALPKGDFFPPERPQQLPHGLGGIGMGLGPGGIPIDANHLNKGLGMGNLGPGGMGIEGLGFGMNKMGGMEGPFSGMESLGRFPSGMNLGRMSEMDRAIGGGFERDFPRNEMGMARSFGDTLDRGIGGGGGGASIPAIDRMAPGLDRMAPSIDRLPTGLGHGIDRVGSEMDRMGLVLDRMGSGVDRLGSGIDRMAPLGLDHLASSLDRMGPGMERMGAGLGFGLDRMGSTLDRVSSAMDRMGSGVDRMGLGLDRMVPAGMGPVMERMPAGLDRLGAAPMDRMGLDRLAAPSMDRMGLDRIGAAASSMDRMGPALSQGMGAGLDRIGLPMGSSFERSMDMERGNFAAGNFSGALGTGGPVAAAAAAAAGVARKACQIFVRNLPFDFTWKMLKDKFNECGHVLYADIKMENGKSKGCGVVRFESPEIDVRIDRNA</sequence>
<evidence type="ECO:0000256" key="13">
    <source>
        <dbReference type="ARBA" id="ARBA00022679"/>
    </source>
</evidence>
<evidence type="ECO:0000256" key="38">
    <source>
        <dbReference type="PROSITE-ProRule" id="PRU00176"/>
    </source>
</evidence>
<dbReference type="InterPro" id="IPR035979">
    <property type="entry name" value="RBD_domain_sf"/>
</dbReference>
<gene>
    <name evidence="43" type="ORF">NXF25_000077</name>
</gene>
<evidence type="ECO:0000256" key="1">
    <source>
        <dbReference type="ARBA" id="ARBA00000900"/>
    </source>
</evidence>
<dbReference type="GO" id="GO:0003723">
    <property type="term" value="F:RNA binding"/>
    <property type="evidence" value="ECO:0007669"/>
    <property type="project" value="UniProtKB-UniRule"/>
</dbReference>
<comment type="subcellular location">
    <subcellularLocation>
        <location evidence="5">Endoplasmic reticulum membrane</location>
        <topology evidence="5">Multi-pass membrane protein</topology>
    </subcellularLocation>
    <subcellularLocation>
        <location evidence="4">Endosome membrane</location>
        <topology evidence="4">Multi-pass membrane protein</topology>
    </subcellularLocation>
    <subcellularLocation>
        <location evidence="3">Lysosome membrane</location>
        <topology evidence="3">Multi-pass membrane protein</topology>
    </subcellularLocation>
    <subcellularLocation>
        <location evidence="2">Nucleus</location>
    </subcellularLocation>
</comment>
<feature type="region of interest" description="Disordered" evidence="39">
    <location>
        <begin position="240"/>
        <end position="359"/>
    </location>
</feature>
<dbReference type="Pfam" id="PF11532">
    <property type="entry name" value="HnRNP_M_NLS"/>
    <property type="match status" value="1"/>
</dbReference>
<dbReference type="CDD" id="cd12659">
    <property type="entry name" value="RRM2_hnRNPM"/>
    <property type="match status" value="1"/>
</dbReference>
<evidence type="ECO:0000256" key="17">
    <source>
        <dbReference type="ARBA" id="ARBA00022737"/>
    </source>
</evidence>
<evidence type="ECO:0000256" key="34">
    <source>
        <dbReference type="ARBA" id="ARBA00043183"/>
    </source>
</evidence>
<comment type="pathway">
    <text evidence="6">Protein modification; protein ubiquitination.</text>
</comment>
<evidence type="ECO:0000256" key="24">
    <source>
        <dbReference type="ARBA" id="ARBA00022884"/>
    </source>
</evidence>
<evidence type="ECO:0000256" key="8">
    <source>
        <dbReference type="ARBA" id="ARBA00022481"/>
    </source>
</evidence>
<dbReference type="Gene3D" id="3.30.40.10">
    <property type="entry name" value="Zinc/RING finger domain, C3HC4 (zinc finger)"/>
    <property type="match status" value="1"/>
</dbReference>
<evidence type="ECO:0000256" key="36">
    <source>
        <dbReference type="ARBA" id="ARBA00064757"/>
    </source>
</evidence>
<evidence type="ECO:0000256" key="25">
    <source>
        <dbReference type="ARBA" id="ARBA00022989"/>
    </source>
</evidence>
<dbReference type="FunFam" id="3.30.70.330:FF:000033">
    <property type="entry name" value="heterogeneous nuclear ribonucleoprotein M isoform X1"/>
    <property type="match status" value="1"/>
</dbReference>
<evidence type="ECO:0000256" key="27">
    <source>
        <dbReference type="ARBA" id="ARBA00023136"/>
    </source>
</evidence>
<evidence type="ECO:0000256" key="10">
    <source>
        <dbReference type="ARBA" id="ARBA00022553"/>
    </source>
</evidence>
<evidence type="ECO:0000256" key="4">
    <source>
        <dbReference type="ARBA" id="ARBA00004337"/>
    </source>
</evidence>
<dbReference type="GO" id="GO:0006397">
    <property type="term" value="P:mRNA processing"/>
    <property type="evidence" value="ECO:0007669"/>
    <property type="project" value="UniProtKB-KW"/>
</dbReference>
<keyword evidence="19" id="KW-0863">Zinc-finger</keyword>
<evidence type="ECO:0000256" key="40">
    <source>
        <dbReference type="SAM" id="Phobius"/>
    </source>
</evidence>
<keyword evidence="30" id="KW-0539">Nucleus</keyword>
<keyword evidence="26" id="KW-0007">Acetylation</keyword>
<keyword evidence="17" id="KW-0677">Repeat</keyword>
<evidence type="ECO:0000256" key="11">
    <source>
        <dbReference type="ARBA" id="ARBA00022583"/>
    </source>
</evidence>
<evidence type="ECO:0000259" key="41">
    <source>
        <dbReference type="PROSITE" id="PS50102"/>
    </source>
</evidence>
<evidence type="ECO:0000256" key="2">
    <source>
        <dbReference type="ARBA" id="ARBA00004123"/>
    </source>
</evidence>
<evidence type="ECO:0000256" key="20">
    <source>
        <dbReference type="ARBA" id="ARBA00022786"/>
    </source>
</evidence>
<dbReference type="InterPro" id="IPR012677">
    <property type="entry name" value="Nucleotide-bd_a/b_plait_sf"/>
</dbReference>
<keyword evidence="15" id="KW-0479">Metal-binding</keyword>
<keyword evidence="22" id="KW-0862">Zinc</keyword>
<feature type="domain" description="RRM" evidence="41">
    <location>
        <begin position="630"/>
        <end position="707"/>
    </location>
</feature>
<keyword evidence="8" id="KW-0488">Methylation</keyword>
<dbReference type="CDD" id="cd12657">
    <property type="entry name" value="RRM1_hnRNPM"/>
    <property type="match status" value="1"/>
</dbReference>
<feature type="transmembrane region" description="Helical" evidence="40">
    <location>
        <begin position="175"/>
        <end position="195"/>
    </location>
</feature>
<dbReference type="EC" id="2.3.2.27" evidence="7"/>
<keyword evidence="31 43" id="KW-0687">Ribonucleoprotein</keyword>
<keyword evidence="44" id="KW-1185">Reference proteome</keyword>
<keyword evidence="23" id="KW-0832">Ubl conjugation</keyword>
<evidence type="ECO:0000256" key="37">
    <source>
        <dbReference type="ARBA" id="ARBA00073303"/>
    </source>
</evidence>
<evidence type="ECO:0000256" key="3">
    <source>
        <dbReference type="ARBA" id="ARBA00004155"/>
    </source>
</evidence>
<dbReference type="FunFam" id="3.30.70.330:FF:000034">
    <property type="entry name" value="heterogeneous nuclear ribonucleoprotein M isoform X1"/>
    <property type="match status" value="1"/>
</dbReference>
<dbReference type="PROSITE" id="PS51292">
    <property type="entry name" value="ZF_RING_CH"/>
    <property type="match status" value="1"/>
</dbReference>
<keyword evidence="18" id="KW-0967">Endosome</keyword>
<keyword evidence="16" id="KW-0747">Spliceosome</keyword>
<dbReference type="SMART" id="SM00360">
    <property type="entry name" value="RRM"/>
    <property type="match status" value="3"/>
</dbReference>
<evidence type="ECO:0000259" key="42">
    <source>
        <dbReference type="PROSITE" id="PS51292"/>
    </source>
</evidence>
<evidence type="ECO:0000256" key="18">
    <source>
        <dbReference type="ARBA" id="ARBA00022753"/>
    </source>
</evidence>
<feature type="transmembrane region" description="Helical" evidence="40">
    <location>
        <begin position="145"/>
        <end position="163"/>
    </location>
</feature>
<dbReference type="PROSITE" id="PS50102">
    <property type="entry name" value="RRM"/>
    <property type="match status" value="3"/>
</dbReference>
<comment type="caution">
    <text evidence="43">The sequence shown here is derived from an EMBL/GenBank/DDBJ whole genome shotgun (WGS) entry which is preliminary data.</text>
</comment>
<dbReference type="SMART" id="SM00744">
    <property type="entry name" value="RINGv"/>
    <property type="match status" value="1"/>
</dbReference>
<feature type="domain" description="RING-CH-type" evidence="42">
    <location>
        <begin position="56"/>
        <end position="116"/>
    </location>
</feature>
<evidence type="ECO:0000256" key="32">
    <source>
        <dbReference type="ARBA" id="ARBA00040156"/>
    </source>
</evidence>
<evidence type="ECO:0000256" key="14">
    <source>
        <dbReference type="ARBA" id="ARBA00022692"/>
    </source>
</evidence>
<dbReference type="EMBL" id="JAOTOJ010000001">
    <property type="protein sequence ID" value="KAK9408902.1"/>
    <property type="molecule type" value="Genomic_DNA"/>
</dbReference>
<evidence type="ECO:0000256" key="35">
    <source>
        <dbReference type="ARBA" id="ARBA00043232"/>
    </source>
</evidence>
<keyword evidence="20" id="KW-0833">Ubl conjugation pathway</keyword>
<dbReference type="InterPro" id="IPR024666">
    <property type="entry name" value="HnRNP_M_PY-NLS"/>
</dbReference>
<feature type="domain" description="RRM" evidence="41">
    <location>
        <begin position="1079"/>
        <end position="1129"/>
    </location>
</feature>
<evidence type="ECO:0000256" key="12">
    <source>
        <dbReference type="ARBA" id="ARBA00022664"/>
    </source>
</evidence>
<dbReference type="InterPro" id="IPR011016">
    <property type="entry name" value="Znf_RING-CH"/>
</dbReference>
<protein>
    <recommendedName>
        <fullName evidence="32">E3 ubiquitin-protein ligase MARCHF2</fullName>
        <ecNumber evidence="7">2.3.2.27</ecNumber>
    </recommendedName>
    <alternativeName>
        <fullName evidence="37">Heterogeneous nuclear ribonucleoprotein M</fullName>
    </alternativeName>
    <alternativeName>
        <fullName evidence="34">Membrane-associated RING finger protein 2</fullName>
    </alternativeName>
    <alternativeName>
        <fullName evidence="33">Membrane-associated RING-CH protein II</fullName>
    </alternativeName>
    <alternativeName>
        <fullName evidence="35">RING-type E3 ubiquitin transferase MARCHF2</fullName>
    </alternativeName>
</protein>
<dbReference type="Pfam" id="PF12906">
    <property type="entry name" value="RINGv"/>
    <property type="match status" value="1"/>
</dbReference>
<name>A0AAW1C4U3_CROAD</name>
<dbReference type="FunFam" id="3.30.70.330:FF:000548">
    <property type="entry name" value="Myelin expression factor 2"/>
    <property type="match status" value="1"/>
</dbReference>
<dbReference type="SUPFAM" id="SSF54928">
    <property type="entry name" value="RNA-binding domain, RBD"/>
    <property type="match status" value="2"/>
</dbReference>
<dbReference type="InterPro" id="IPR013083">
    <property type="entry name" value="Znf_RING/FYVE/PHD"/>
</dbReference>
<dbReference type="GO" id="GO:0008270">
    <property type="term" value="F:zinc ion binding"/>
    <property type="evidence" value="ECO:0007669"/>
    <property type="project" value="UniProtKB-KW"/>
</dbReference>
<keyword evidence="12" id="KW-0507">mRNA processing</keyword>
<evidence type="ECO:0000256" key="26">
    <source>
        <dbReference type="ARBA" id="ARBA00022990"/>
    </source>
</evidence>
<dbReference type="GO" id="GO:0008380">
    <property type="term" value="P:RNA splicing"/>
    <property type="evidence" value="ECO:0007669"/>
    <property type="project" value="UniProtKB-KW"/>
</dbReference>
<feature type="region of interest" description="Disordered" evidence="39">
    <location>
        <begin position="447"/>
        <end position="489"/>
    </location>
</feature>
<dbReference type="Pfam" id="PF00076">
    <property type="entry name" value="RRM_1"/>
    <property type="match status" value="3"/>
</dbReference>
<organism evidence="43 44">
    <name type="scientific">Crotalus adamanteus</name>
    <name type="common">Eastern diamondback rattlesnake</name>
    <dbReference type="NCBI Taxonomy" id="8729"/>
    <lineage>
        <taxon>Eukaryota</taxon>
        <taxon>Metazoa</taxon>
        <taxon>Chordata</taxon>
        <taxon>Craniata</taxon>
        <taxon>Vertebrata</taxon>
        <taxon>Euteleostomi</taxon>
        <taxon>Lepidosauria</taxon>
        <taxon>Squamata</taxon>
        <taxon>Bifurcata</taxon>
        <taxon>Unidentata</taxon>
        <taxon>Episquamata</taxon>
        <taxon>Toxicofera</taxon>
        <taxon>Serpentes</taxon>
        <taxon>Colubroidea</taxon>
        <taxon>Viperidae</taxon>
        <taxon>Crotalinae</taxon>
        <taxon>Crotalus</taxon>
    </lineage>
</organism>
<dbReference type="GO" id="GO:0016567">
    <property type="term" value="P:protein ubiquitination"/>
    <property type="evidence" value="ECO:0007669"/>
    <property type="project" value="TreeGrafter"/>
</dbReference>
<reference evidence="43 44" key="1">
    <citation type="journal article" date="2024" name="Proc. Natl. Acad. Sci. U.S.A.">
        <title>The genetic regulatory architecture and epigenomic basis for age-related changes in rattlesnake venom.</title>
        <authorList>
            <person name="Hogan M.P."/>
            <person name="Holding M.L."/>
            <person name="Nystrom G.S."/>
            <person name="Colston T.J."/>
            <person name="Bartlett D.A."/>
            <person name="Mason A.J."/>
            <person name="Ellsworth S.A."/>
            <person name="Rautsaw R.M."/>
            <person name="Lawrence K.C."/>
            <person name="Strickland J.L."/>
            <person name="He B."/>
            <person name="Fraser P."/>
            <person name="Margres M.J."/>
            <person name="Gilbert D.M."/>
            <person name="Gibbs H.L."/>
            <person name="Parkinson C.L."/>
            <person name="Rokyta D.R."/>
        </authorList>
    </citation>
    <scope>NUCLEOTIDE SEQUENCE [LARGE SCALE GENOMIC DNA]</scope>
    <source>
        <strain evidence="43">DRR0105</strain>
    </source>
</reference>
<evidence type="ECO:0000256" key="15">
    <source>
        <dbReference type="ARBA" id="ARBA00022723"/>
    </source>
</evidence>
<evidence type="ECO:0000256" key="31">
    <source>
        <dbReference type="ARBA" id="ARBA00023274"/>
    </source>
</evidence>
<dbReference type="Gene3D" id="3.30.70.330">
    <property type="match status" value="3"/>
</dbReference>
<evidence type="ECO:0000256" key="33">
    <source>
        <dbReference type="ARBA" id="ARBA00042437"/>
    </source>
</evidence>
<keyword evidence="28" id="KW-0508">mRNA splicing</keyword>
<evidence type="ECO:0000313" key="43">
    <source>
        <dbReference type="EMBL" id="KAK9408902.1"/>
    </source>
</evidence>
<dbReference type="Proteomes" id="UP001474421">
    <property type="component" value="Unassembled WGS sequence"/>
</dbReference>
<feature type="compositionally biased region" description="Basic and acidic residues" evidence="39">
    <location>
        <begin position="240"/>
        <end position="256"/>
    </location>
</feature>
<dbReference type="AlphaFoldDB" id="A0AAW1C4U3"/>
<keyword evidence="25 40" id="KW-1133">Transmembrane helix</keyword>
<keyword evidence="9" id="KW-1017">Isopeptide bond</keyword>
<dbReference type="GO" id="GO:0005789">
    <property type="term" value="C:endoplasmic reticulum membrane"/>
    <property type="evidence" value="ECO:0007669"/>
    <property type="project" value="UniProtKB-SubCell"/>
</dbReference>
<dbReference type="GO" id="GO:0005765">
    <property type="term" value="C:lysosomal membrane"/>
    <property type="evidence" value="ECO:0007669"/>
    <property type="project" value="UniProtKB-SubCell"/>
</dbReference>
<feature type="domain" description="RRM" evidence="41">
    <location>
        <begin position="496"/>
        <end position="574"/>
    </location>
</feature>
<evidence type="ECO:0000313" key="44">
    <source>
        <dbReference type="Proteomes" id="UP001474421"/>
    </source>
</evidence>
<dbReference type="PANTHER" id="PTHR46065">
    <property type="entry name" value="E3 UBIQUITIN-PROTEIN LIGASE MARCH 2/3 FAMILY MEMBER"/>
    <property type="match status" value="1"/>
</dbReference>
<evidence type="ECO:0000256" key="19">
    <source>
        <dbReference type="ARBA" id="ARBA00022771"/>
    </source>
</evidence>
<dbReference type="InterPro" id="IPR000504">
    <property type="entry name" value="RRM_dom"/>
</dbReference>
<evidence type="ECO:0000256" key="21">
    <source>
        <dbReference type="ARBA" id="ARBA00022824"/>
    </source>
</evidence>